<name>A0ABN7ATQ9_9HEMI</name>
<keyword evidence="12" id="KW-1185">Reference proteome</keyword>
<evidence type="ECO:0000313" key="12">
    <source>
        <dbReference type="Proteomes" id="UP001307889"/>
    </source>
</evidence>
<accession>A0ABN7ATQ9</accession>
<keyword evidence="8 9" id="KW-0472">Membrane</keyword>
<dbReference type="EC" id="3.4.21.105" evidence="4"/>
<dbReference type="Pfam" id="PF01694">
    <property type="entry name" value="Rhomboid"/>
    <property type="match status" value="1"/>
</dbReference>
<comment type="catalytic activity">
    <reaction evidence="1">
        <text>Cleaves type-1 transmembrane domains using a catalytic dyad composed of serine and histidine that are contributed by different transmembrane domains.</text>
        <dbReference type="EC" id="3.4.21.105"/>
    </reaction>
</comment>
<proteinExistence type="inferred from homology"/>
<feature type="transmembrane region" description="Helical" evidence="9">
    <location>
        <begin position="236"/>
        <end position="255"/>
    </location>
</feature>
<reference evidence="11 12" key="1">
    <citation type="submission" date="2023-09" db="EMBL/GenBank/DDBJ databases">
        <title>Nesidiocoris tenuis whole genome shotgun sequence.</title>
        <authorList>
            <person name="Shibata T."/>
            <person name="Shimoda M."/>
            <person name="Kobayashi T."/>
            <person name="Uehara T."/>
        </authorList>
    </citation>
    <scope>NUCLEOTIDE SEQUENCE [LARGE SCALE GENOMIC DNA]</scope>
    <source>
        <strain evidence="11 12">Japan</strain>
    </source>
</reference>
<feature type="transmembrane region" description="Helical" evidence="9">
    <location>
        <begin position="172"/>
        <end position="190"/>
    </location>
</feature>
<evidence type="ECO:0000256" key="8">
    <source>
        <dbReference type="ARBA" id="ARBA00023136"/>
    </source>
</evidence>
<evidence type="ECO:0000256" key="3">
    <source>
        <dbReference type="ARBA" id="ARBA00009045"/>
    </source>
</evidence>
<evidence type="ECO:0000256" key="4">
    <source>
        <dbReference type="ARBA" id="ARBA00013039"/>
    </source>
</evidence>
<dbReference type="InterPro" id="IPR035952">
    <property type="entry name" value="Rhomboid-like_sf"/>
</dbReference>
<dbReference type="InterPro" id="IPR022764">
    <property type="entry name" value="Peptidase_S54_rhomboid_dom"/>
</dbReference>
<feature type="transmembrane region" description="Helical" evidence="9">
    <location>
        <begin position="261"/>
        <end position="284"/>
    </location>
</feature>
<evidence type="ECO:0000256" key="1">
    <source>
        <dbReference type="ARBA" id="ARBA00000156"/>
    </source>
</evidence>
<keyword evidence="7 9" id="KW-1133">Transmembrane helix</keyword>
<evidence type="ECO:0000256" key="9">
    <source>
        <dbReference type="SAM" id="Phobius"/>
    </source>
</evidence>
<dbReference type="EMBL" id="AP028914">
    <property type="protein sequence ID" value="BES95333.1"/>
    <property type="molecule type" value="Genomic_DNA"/>
</dbReference>
<organism evidence="11 12">
    <name type="scientific">Nesidiocoris tenuis</name>
    <dbReference type="NCBI Taxonomy" id="355587"/>
    <lineage>
        <taxon>Eukaryota</taxon>
        <taxon>Metazoa</taxon>
        <taxon>Ecdysozoa</taxon>
        <taxon>Arthropoda</taxon>
        <taxon>Hexapoda</taxon>
        <taxon>Insecta</taxon>
        <taxon>Pterygota</taxon>
        <taxon>Neoptera</taxon>
        <taxon>Paraneoptera</taxon>
        <taxon>Hemiptera</taxon>
        <taxon>Heteroptera</taxon>
        <taxon>Panheteroptera</taxon>
        <taxon>Cimicomorpha</taxon>
        <taxon>Miridae</taxon>
        <taxon>Dicyphina</taxon>
        <taxon>Nesidiocoris</taxon>
    </lineage>
</organism>
<dbReference type="InterPro" id="IPR050925">
    <property type="entry name" value="Rhomboid_protease_S54"/>
</dbReference>
<dbReference type="Gene3D" id="1.20.1540.10">
    <property type="entry name" value="Rhomboid-like"/>
    <property type="match status" value="1"/>
</dbReference>
<feature type="domain" description="Peptidase S54 rhomboid" evidence="10">
    <location>
        <begin position="175"/>
        <end position="312"/>
    </location>
</feature>
<sequence>MALSRSVLIFSASWRTILKTEPTKCRGCRNFSLGRGRQWSKSDKTPDPLGNRIEEIKLESGPLSASSLVKPAIFTVAFSSASLAGAVIWQFENLRARRLTQSSSQWFSNRAYKVGQWRKQANNWWNSLTEGEKVFFPICLVNGLVFCAWRVPAFQTTMARYFFSNVAAKKNCLPMILSAFSHYSPLHILANMYVLHSFSSGAAFMMGKEQFVGFYMAAAAVSSLASYTFRVALSKPGVSLGASGAIMGVLAYACVKNPDSLLHIILLPMFTFKAGVALKAVMAFDAAGILFGFKLFDHAAHLGGALFGVFWAEYGNSCMQYQRQHLLPIWHKIRTGKTT</sequence>
<dbReference type="PANTHER" id="PTHR43731:SF14">
    <property type="entry name" value="PRESENILIN-ASSOCIATED RHOMBOID-LIKE PROTEIN, MITOCHONDRIAL"/>
    <property type="match status" value="1"/>
</dbReference>
<keyword evidence="5 9" id="KW-0812">Transmembrane</keyword>
<protein>
    <recommendedName>
        <fullName evidence="4">rhomboid protease</fullName>
        <ecNumber evidence="4">3.4.21.105</ecNumber>
    </recommendedName>
</protein>
<evidence type="ECO:0000313" key="11">
    <source>
        <dbReference type="EMBL" id="BES95333.1"/>
    </source>
</evidence>
<dbReference type="SUPFAM" id="SSF144091">
    <property type="entry name" value="Rhomboid-like"/>
    <property type="match status" value="1"/>
</dbReference>
<dbReference type="Proteomes" id="UP001307889">
    <property type="component" value="Chromosome 6"/>
</dbReference>
<evidence type="ECO:0000256" key="6">
    <source>
        <dbReference type="ARBA" id="ARBA00022801"/>
    </source>
</evidence>
<evidence type="ECO:0000256" key="5">
    <source>
        <dbReference type="ARBA" id="ARBA00022692"/>
    </source>
</evidence>
<evidence type="ECO:0000256" key="2">
    <source>
        <dbReference type="ARBA" id="ARBA00004141"/>
    </source>
</evidence>
<comment type="subcellular location">
    <subcellularLocation>
        <location evidence="2">Membrane</location>
        <topology evidence="2">Multi-pass membrane protein</topology>
    </subcellularLocation>
</comment>
<feature type="transmembrane region" description="Helical" evidence="9">
    <location>
        <begin position="134"/>
        <end position="151"/>
    </location>
</feature>
<feature type="transmembrane region" description="Helical" evidence="9">
    <location>
        <begin position="72"/>
        <end position="91"/>
    </location>
</feature>
<evidence type="ECO:0000259" key="10">
    <source>
        <dbReference type="Pfam" id="PF01694"/>
    </source>
</evidence>
<evidence type="ECO:0000256" key="7">
    <source>
        <dbReference type="ARBA" id="ARBA00022989"/>
    </source>
</evidence>
<feature type="transmembrane region" description="Helical" evidence="9">
    <location>
        <begin position="210"/>
        <end position="229"/>
    </location>
</feature>
<keyword evidence="6" id="KW-0378">Hydrolase</keyword>
<comment type="similarity">
    <text evidence="3">Belongs to the peptidase S54 family.</text>
</comment>
<dbReference type="PANTHER" id="PTHR43731">
    <property type="entry name" value="RHOMBOID PROTEASE"/>
    <property type="match status" value="1"/>
</dbReference>
<gene>
    <name evidence="11" type="ORF">NTJ_08144</name>
</gene>